<feature type="transmembrane region" description="Helical" evidence="8">
    <location>
        <begin position="593"/>
        <end position="613"/>
    </location>
</feature>
<dbReference type="Proteomes" id="UP000070700">
    <property type="component" value="Unassembled WGS sequence"/>
</dbReference>
<dbReference type="InParanoid" id="A0A194XID2"/>
<dbReference type="PANTHER" id="PTHR31313">
    <property type="entry name" value="TY1 ENHANCER ACTIVATOR"/>
    <property type="match status" value="1"/>
</dbReference>
<keyword evidence="11" id="KW-1185">Reference proteome</keyword>
<dbReference type="GO" id="GO:0003677">
    <property type="term" value="F:DNA binding"/>
    <property type="evidence" value="ECO:0007669"/>
    <property type="project" value="UniProtKB-KW"/>
</dbReference>
<keyword evidence="8" id="KW-0812">Transmembrane</keyword>
<dbReference type="GO" id="GO:0008270">
    <property type="term" value="F:zinc ion binding"/>
    <property type="evidence" value="ECO:0007669"/>
    <property type="project" value="InterPro"/>
</dbReference>
<feature type="domain" description="Xylanolytic transcriptional activator regulatory" evidence="9">
    <location>
        <begin position="358"/>
        <end position="435"/>
    </location>
</feature>
<dbReference type="CDD" id="cd12148">
    <property type="entry name" value="fungal_TF_MHR"/>
    <property type="match status" value="1"/>
</dbReference>
<feature type="region of interest" description="Disordered" evidence="7">
    <location>
        <begin position="667"/>
        <end position="698"/>
    </location>
</feature>
<keyword evidence="4" id="KW-0238">DNA-binding</keyword>
<dbReference type="InterPro" id="IPR007219">
    <property type="entry name" value="XnlR_reg_dom"/>
</dbReference>
<evidence type="ECO:0000256" key="4">
    <source>
        <dbReference type="ARBA" id="ARBA00023125"/>
    </source>
</evidence>
<evidence type="ECO:0000256" key="8">
    <source>
        <dbReference type="SAM" id="Phobius"/>
    </source>
</evidence>
<proteinExistence type="predicted"/>
<dbReference type="KEGG" id="psco:LY89DRAFT_613222"/>
<evidence type="ECO:0000256" key="5">
    <source>
        <dbReference type="ARBA" id="ARBA00023163"/>
    </source>
</evidence>
<keyword evidence="8" id="KW-1133">Transmembrane helix</keyword>
<dbReference type="SMART" id="SM00906">
    <property type="entry name" value="Fungal_trans"/>
    <property type="match status" value="1"/>
</dbReference>
<accession>A0A194XID2</accession>
<name>A0A194XID2_MOLSC</name>
<keyword evidence="8" id="KW-0472">Membrane</keyword>
<keyword evidence="2" id="KW-0862">Zinc</keyword>
<evidence type="ECO:0000256" key="7">
    <source>
        <dbReference type="SAM" id="MobiDB-lite"/>
    </source>
</evidence>
<dbReference type="RefSeq" id="XP_018073882.1">
    <property type="nucleotide sequence ID" value="XM_018210655.1"/>
</dbReference>
<evidence type="ECO:0000256" key="2">
    <source>
        <dbReference type="ARBA" id="ARBA00022833"/>
    </source>
</evidence>
<dbReference type="GeneID" id="28820381"/>
<evidence type="ECO:0000256" key="6">
    <source>
        <dbReference type="ARBA" id="ARBA00023242"/>
    </source>
</evidence>
<dbReference type="InterPro" id="IPR051615">
    <property type="entry name" value="Transcr_Regulatory_Elem"/>
</dbReference>
<keyword evidence="6" id="KW-0539">Nucleus</keyword>
<gene>
    <name evidence="10" type="ORF">LY89DRAFT_613222</name>
</gene>
<evidence type="ECO:0000256" key="1">
    <source>
        <dbReference type="ARBA" id="ARBA00022723"/>
    </source>
</evidence>
<dbReference type="AlphaFoldDB" id="A0A194XID2"/>
<feature type="compositionally biased region" description="Low complexity" evidence="7">
    <location>
        <begin position="680"/>
        <end position="690"/>
    </location>
</feature>
<reference evidence="10 11" key="1">
    <citation type="submission" date="2015-10" db="EMBL/GenBank/DDBJ databases">
        <title>Full genome of DAOMC 229536 Phialocephala scopiformis, a fungal endophyte of spruce producing the potent anti-insectan compound rugulosin.</title>
        <authorList>
            <consortium name="DOE Joint Genome Institute"/>
            <person name="Walker A.K."/>
            <person name="Frasz S.L."/>
            <person name="Seifert K.A."/>
            <person name="Miller J.D."/>
            <person name="Mondo S.J."/>
            <person name="Labutti K."/>
            <person name="Lipzen A."/>
            <person name="Dockter R."/>
            <person name="Kennedy M."/>
            <person name="Grigoriev I.V."/>
            <person name="Spatafora J.W."/>
        </authorList>
    </citation>
    <scope>NUCLEOTIDE SEQUENCE [LARGE SCALE GENOMIC DNA]</scope>
    <source>
        <strain evidence="10 11">CBS 120377</strain>
    </source>
</reference>
<evidence type="ECO:0000259" key="9">
    <source>
        <dbReference type="SMART" id="SM00906"/>
    </source>
</evidence>
<dbReference type="OrthoDB" id="2154091at2759"/>
<keyword evidence="3" id="KW-0805">Transcription regulation</keyword>
<evidence type="ECO:0000256" key="3">
    <source>
        <dbReference type="ARBA" id="ARBA00023015"/>
    </source>
</evidence>
<keyword evidence="1" id="KW-0479">Metal-binding</keyword>
<dbReference type="PANTHER" id="PTHR31313:SF77">
    <property type="entry name" value="ZN(II)2CYS6 TRANSCRIPTION FACTOR (EUROFUNG)"/>
    <property type="match status" value="1"/>
</dbReference>
<keyword evidence="5" id="KW-0804">Transcription</keyword>
<protein>
    <recommendedName>
        <fullName evidence="9">Xylanolytic transcriptional activator regulatory domain-containing protein</fullName>
    </recommendedName>
</protein>
<evidence type="ECO:0000313" key="10">
    <source>
        <dbReference type="EMBL" id="KUJ19527.1"/>
    </source>
</evidence>
<organism evidence="10 11">
    <name type="scientific">Mollisia scopiformis</name>
    <name type="common">Conifer needle endophyte fungus</name>
    <name type="synonym">Phialocephala scopiformis</name>
    <dbReference type="NCBI Taxonomy" id="149040"/>
    <lineage>
        <taxon>Eukaryota</taxon>
        <taxon>Fungi</taxon>
        <taxon>Dikarya</taxon>
        <taxon>Ascomycota</taxon>
        <taxon>Pezizomycotina</taxon>
        <taxon>Leotiomycetes</taxon>
        <taxon>Helotiales</taxon>
        <taxon>Mollisiaceae</taxon>
        <taxon>Mollisia</taxon>
    </lineage>
</organism>
<dbReference type="Pfam" id="PF04082">
    <property type="entry name" value="Fungal_trans"/>
    <property type="match status" value="1"/>
</dbReference>
<dbReference type="GO" id="GO:0006351">
    <property type="term" value="P:DNA-templated transcription"/>
    <property type="evidence" value="ECO:0007669"/>
    <property type="project" value="InterPro"/>
</dbReference>
<evidence type="ECO:0000313" key="11">
    <source>
        <dbReference type="Proteomes" id="UP000070700"/>
    </source>
</evidence>
<sequence>MTVEVLFGRVAQLTELAIRHNLEIPPLAAEDQSLIDQVRENLPSSKFLFSAQTPSDPATWQNLDAPLEIDRAPDTTASQSQLPSAMMPIPNGSVRDVSMSCETGSNSTFDMQTWTDLSAPQMWAGSPSDWPWQVLNDFSAFPTFTASQLSPSFHVEAVSRNGEGVDASGSSDDEGEEAMIPHLAARFGSLHRAPDGRLRYYGTLSNHHFLKSFSQYWSRFEDRDPEKIASVALENARLDQEVPSSLKNHLIELFFEWHNPCHSAVDRPMFETARAHRSDFQSDFCSQSLIATICAIGAAFEGRYHQSFITFPKPLAEFFADKSKVLLELELDGPCVATVQALLLLSSHEAACGRETRQWLYSGQAMRLAFDLGLHVDSEPYVKQGLLSVREKEARHSTFWSCCVVNHLWSFSLGRPFRIDGEEITVPAPGGGSYDTGITYFQTAPEVPIPAEDNRQRPTDISILVAAQWVTLCSELAPLFRVLYGCVKISKASLQSLSAQTTVHFLRWKETIPDALQIKPDQAPSTHILLLHMAYHNFCILLHRPWTSKGSQPRGKIGPGYEHARRVCHNSASEIASLLRIYESHYGFRRMNVYAVNIIVSASLILIFGLIAGEVLGEQHDQSEEVNVASELNTCFRALDELGQSFEAARQHREHLLAIQKHWSQGRKEAKLGAKRRSRSQSSTSRASQRLSRRLRVS</sequence>
<dbReference type="EMBL" id="KQ947411">
    <property type="protein sequence ID" value="KUJ19527.1"/>
    <property type="molecule type" value="Genomic_DNA"/>
</dbReference>